<dbReference type="Gene3D" id="3.40.50.150">
    <property type="entry name" value="Vaccinia Virus protein VP39"/>
    <property type="match status" value="1"/>
</dbReference>
<dbReference type="InterPro" id="IPR019734">
    <property type="entry name" value="TPR_rpt"/>
</dbReference>
<proteinExistence type="predicted"/>
<dbReference type="PROSITE" id="PS50005">
    <property type="entry name" value="TPR"/>
    <property type="match status" value="1"/>
</dbReference>
<dbReference type="InterPro" id="IPR029063">
    <property type="entry name" value="SAM-dependent_MTases_sf"/>
</dbReference>
<dbReference type="Proteomes" id="UP000178417">
    <property type="component" value="Unassembled WGS sequence"/>
</dbReference>
<reference evidence="2 3" key="1">
    <citation type="journal article" date="2016" name="Nat. Commun.">
        <title>Thousands of microbial genomes shed light on interconnected biogeochemical processes in an aquifer system.</title>
        <authorList>
            <person name="Anantharaman K."/>
            <person name="Brown C.T."/>
            <person name="Hug L.A."/>
            <person name="Sharon I."/>
            <person name="Castelle C.J."/>
            <person name="Probst A.J."/>
            <person name="Thomas B.C."/>
            <person name="Singh A."/>
            <person name="Wilkins M.J."/>
            <person name="Karaoz U."/>
            <person name="Brodie E.L."/>
            <person name="Williams K.H."/>
            <person name="Hubbard S.S."/>
            <person name="Banfield J.F."/>
        </authorList>
    </citation>
    <scope>NUCLEOTIDE SEQUENCE [LARGE SCALE GENOMIC DNA]</scope>
</reference>
<dbReference type="STRING" id="1802579.A2310_07810"/>
<dbReference type="SUPFAM" id="SSF48452">
    <property type="entry name" value="TPR-like"/>
    <property type="match status" value="1"/>
</dbReference>
<comment type="caution">
    <text evidence="2">The sequence shown here is derived from an EMBL/GenBank/DDBJ whole genome shotgun (WGS) entry which is preliminary data.</text>
</comment>
<dbReference type="EMBL" id="MEUB01000027">
    <property type="protein sequence ID" value="OGC22649.1"/>
    <property type="molecule type" value="Genomic_DNA"/>
</dbReference>
<gene>
    <name evidence="2" type="ORF">A2310_07810</name>
</gene>
<accession>A0A1F4SQG5</accession>
<dbReference type="InterPro" id="IPR011990">
    <property type="entry name" value="TPR-like_helical_dom_sf"/>
</dbReference>
<evidence type="ECO:0000313" key="3">
    <source>
        <dbReference type="Proteomes" id="UP000178417"/>
    </source>
</evidence>
<feature type="repeat" description="TPR" evidence="1">
    <location>
        <begin position="333"/>
        <end position="366"/>
    </location>
</feature>
<dbReference type="Gene3D" id="1.25.40.10">
    <property type="entry name" value="Tetratricopeptide repeat domain"/>
    <property type="match status" value="1"/>
</dbReference>
<dbReference type="SUPFAM" id="SSF53335">
    <property type="entry name" value="S-adenosyl-L-methionine-dependent methyltransferases"/>
    <property type="match status" value="1"/>
</dbReference>
<keyword evidence="1" id="KW-0802">TPR repeat</keyword>
<organism evidence="2 3">
    <name type="scientific">candidate division WOR-1 bacterium RIFOXYB2_FULL_37_13</name>
    <dbReference type="NCBI Taxonomy" id="1802579"/>
    <lineage>
        <taxon>Bacteria</taxon>
        <taxon>Bacillati</taxon>
        <taxon>Saganbacteria</taxon>
    </lineage>
</organism>
<dbReference type="AlphaFoldDB" id="A0A1F4SQG5"/>
<evidence type="ECO:0000256" key="1">
    <source>
        <dbReference type="PROSITE-ProRule" id="PRU00339"/>
    </source>
</evidence>
<protein>
    <submittedName>
        <fullName evidence="2">Uncharacterized protein</fullName>
    </submittedName>
</protein>
<sequence length="432" mass="50012">MKLNIGCGKKYLPDYINIDFFDKTVADENAKCWDLLYKENSIESIVAEQLLEHIGYVGSKFALSEWFRVLKPHGTLQLTTPSFDENIKAYLETSSDEKVAALNWIFGMEYEGYQHKFCFSKELILKELGKAGFVDIKISEFECGKNRTSFRVECKKPKKYAQKYLIVSTLRKAFVNAKIIDPQSAHPAEIGLENLIDKVFEIDFSSKEVVLEFLYESIILSPYVGRIVFDVFDSFKLVPIDLAKKLEVVMPYLLKNNFILQLYSFFTGSSNYISDNIENYLYVCESARFYLKNLLDIPLKKLPKSMFCFRSINKITYLKDISMFDLSHIFYVATNLSAKGTKSFIQKKHKEAAQLFDEALMFNPKNVFACWNRARLYMFNGNLLKAVSFYSKTLKACTPSLNEKLLIELKNILRENKRGAYNKPVIYDESKI</sequence>
<name>A0A1F4SQG5_UNCSA</name>
<evidence type="ECO:0000313" key="2">
    <source>
        <dbReference type="EMBL" id="OGC22649.1"/>
    </source>
</evidence>